<dbReference type="HOGENOM" id="CLU_101141_3_0_6"/>
<dbReference type="Gene3D" id="3.10.129.10">
    <property type="entry name" value="Hotdog Thioesterase"/>
    <property type="match status" value="1"/>
</dbReference>
<dbReference type="SUPFAM" id="SSF54637">
    <property type="entry name" value="Thioesterase/thiol ester dehydrase-isomerase"/>
    <property type="match status" value="1"/>
</dbReference>
<dbReference type="InterPro" id="IPR029069">
    <property type="entry name" value="HotDog_dom_sf"/>
</dbReference>
<dbReference type="OrthoDB" id="9800856at2"/>
<dbReference type="Pfam" id="PF13279">
    <property type="entry name" value="4HBT_2"/>
    <property type="match status" value="1"/>
</dbReference>
<evidence type="ECO:0000313" key="6">
    <source>
        <dbReference type="Proteomes" id="UP000183794"/>
    </source>
</evidence>
<dbReference type="EMBL" id="FPLD01000036">
    <property type="protein sequence ID" value="SGY89868.1"/>
    <property type="molecule type" value="Genomic_DNA"/>
</dbReference>
<keyword evidence="5" id="KW-1185">Reference proteome</keyword>
<dbReference type="KEGG" id="mvs:MVIS_1496"/>
<accession>A0A090ICA0</accession>
<evidence type="ECO:0000313" key="3">
    <source>
        <dbReference type="EMBL" id="SGY86607.1"/>
    </source>
</evidence>
<name>A0A090ICA0_9GAMM</name>
<comment type="similarity">
    <text evidence="1">Belongs to the 4-hydroxybenzoyl-CoA thioesterase family.</text>
</comment>
<dbReference type="GeneID" id="61294809"/>
<dbReference type="GO" id="GO:0047617">
    <property type="term" value="F:fatty acyl-CoA hydrolase activity"/>
    <property type="evidence" value="ECO:0007669"/>
    <property type="project" value="TreeGrafter"/>
</dbReference>
<dbReference type="EMBL" id="FPLJ01000031">
    <property type="protein sequence ID" value="SGY86607.1"/>
    <property type="molecule type" value="Genomic_DNA"/>
</dbReference>
<dbReference type="PANTHER" id="PTHR31793">
    <property type="entry name" value="4-HYDROXYBENZOYL-COA THIOESTERASE FAMILY MEMBER"/>
    <property type="match status" value="1"/>
</dbReference>
<dbReference type="AlphaFoldDB" id="A0A090ICA0"/>
<dbReference type="Proteomes" id="UP000183794">
    <property type="component" value="Unassembled WGS sequence"/>
</dbReference>
<dbReference type="InterPro" id="IPR050563">
    <property type="entry name" value="4-hydroxybenzoyl-CoA_TE"/>
</dbReference>
<dbReference type="CDD" id="cd00586">
    <property type="entry name" value="4HBT"/>
    <property type="match status" value="1"/>
</dbReference>
<evidence type="ECO:0000313" key="4">
    <source>
        <dbReference type="EMBL" id="SGY89868.1"/>
    </source>
</evidence>
<dbReference type="RefSeq" id="WP_045109815.1">
    <property type="nucleotide sequence ID" value="NZ_CAWQZC010000046.1"/>
</dbReference>
<dbReference type="Proteomes" id="UP000182660">
    <property type="component" value="Unassembled WGS sequence"/>
</dbReference>
<gene>
    <name evidence="3" type="ORF">MT2528_1075</name>
    <name evidence="4" type="ORF">NVI5450_1046</name>
</gene>
<sequence>MSKNSLLSESVIIDVPFHDCDPMQVVWHGNYARYFEVARSALLRKMNYDYEDMSQSGYVWPIVDMRVKYIASARYAQKIKVDAHLVEVESRLKMEYVITCLDTGQKLTKASTIQLAVDLETQELQFVTPAVFTDKLKGELNG</sequence>
<dbReference type="PANTHER" id="PTHR31793:SF27">
    <property type="entry name" value="NOVEL THIOESTERASE SUPERFAMILY DOMAIN AND SAPOSIN A-TYPE DOMAIN CONTAINING PROTEIN (0610012H03RIK)"/>
    <property type="match status" value="1"/>
</dbReference>
<reference evidence="4 6" key="2">
    <citation type="submission" date="2016-11" db="EMBL/GenBank/DDBJ databases">
        <authorList>
            <person name="Jaros S."/>
            <person name="Januszkiewicz K."/>
            <person name="Wedrychowicz H."/>
        </authorList>
    </citation>
    <scope>NUCLEOTIDE SEQUENCE [LARGE SCALE GENOMIC DNA]</scope>
    <source>
        <strain evidence="4">NVI 5450</strain>
    </source>
</reference>
<evidence type="ECO:0000256" key="2">
    <source>
        <dbReference type="ARBA" id="ARBA00022801"/>
    </source>
</evidence>
<evidence type="ECO:0000313" key="5">
    <source>
        <dbReference type="Proteomes" id="UP000182660"/>
    </source>
</evidence>
<keyword evidence="2" id="KW-0378">Hydrolase</keyword>
<dbReference type="PATRIC" id="fig|80854.5.peg.1588"/>
<protein>
    <submittedName>
        <fullName evidence="4">Uncharacterized protein</fullName>
    </submittedName>
</protein>
<dbReference type="STRING" id="80854.MVIS_1496"/>
<organism evidence="4 6">
    <name type="scientific">Moritella viscosa</name>
    <dbReference type="NCBI Taxonomy" id="80854"/>
    <lineage>
        <taxon>Bacteria</taxon>
        <taxon>Pseudomonadati</taxon>
        <taxon>Pseudomonadota</taxon>
        <taxon>Gammaproteobacteria</taxon>
        <taxon>Alteromonadales</taxon>
        <taxon>Moritellaceae</taxon>
        <taxon>Moritella</taxon>
    </lineage>
</organism>
<reference evidence="3 5" key="1">
    <citation type="submission" date="2016-11" db="EMBL/GenBank/DDBJ databases">
        <authorList>
            <person name="Klemetsen T."/>
        </authorList>
    </citation>
    <scope>NUCLEOTIDE SEQUENCE [LARGE SCALE GENOMIC DNA]</scope>
    <source>
        <strain evidence="3">MT 2528</strain>
    </source>
</reference>
<proteinExistence type="inferred from homology"/>
<evidence type="ECO:0000256" key="1">
    <source>
        <dbReference type="ARBA" id="ARBA00005953"/>
    </source>
</evidence>